<dbReference type="Proteomes" id="UP000015105">
    <property type="component" value="Chromosome 5D"/>
</dbReference>
<reference evidence="2" key="2">
    <citation type="journal article" date="2017" name="Nat. Plants">
        <title>The Aegilops tauschii genome reveals multiple impacts of transposons.</title>
        <authorList>
            <person name="Zhao G."/>
            <person name="Zou C."/>
            <person name="Li K."/>
            <person name="Wang K."/>
            <person name="Li T."/>
            <person name="Gao L."/>
            <person name="Zhang X."/>
            <person name="Wang H."/>
            <person name="Yang Z."/>
            <person name="Liu X."/>
            <person name="Jiang W."/>
            <person name="Mao L."/>
            <person name="Kong X."/>
            <person name="Jiao Y."/>
            <person name="Jia J."/>
        </authorList>
    </citation>
    <scope>NUCLEOTIDE SEQUENCE [LARGE SCALE GENOMIC DNA]</scope>
    <source>
        <strain evidence="2">cv. AL8/78</strain>
    </source>
</reference>
<dbReference type="Gramene" id="AET5Gv20116100.1">
    <property type="protein sequence ID" value="AET5Gv20116100.1"/>
    <property type="gene ID" value="AET5Gv20116100"/>
</dbReference>
<accession>A0A453JM23</accession>
<sequence>SNLETVNSCHPLYFARMIVENASKSSIDWLDRPPASLVVEGQLRPAFAEESTMVSRHLLNGCCNEPSIHQILLS</sequence>
<reference evidence="1" key="4">
    <citation type="submission" date="2019-03" db="UniProtKB">
        <authorList>
            <consortium name="EnsemblPlants"/>
        </authorList>
    </citation>
    <scope>IDENTIFICATION</scope>
</reference>
<organism evidence="1 2">
    <name type="scientific">Aegilops tauschii subsp. strangulata</name>
    <name type="common">Goatgrass</name>
    <dbReference type="NCBI Taxonomy" id="200361"/>
    <lineage>
        <taxon>Eukaryota</taxon>
        <taxon>Viridiplantae</taxon>
        <taxon>Streptophyta</taxon>
        <taxon>Embryophyta</taxon>
        <taxon>Tracheophyta</taxon>
        <taxon>Spermatophyta</taxon>
        <taxon>Magnoliopsida</taxon>
        <taxon>Liliopsida</taxon>
        <taxon>Poales</taxon>
        <taxon>Poaceae</taxon>
        <taxon>BOP clade</taxon>
        <taxon>Pooideae</taxon>
        <taxon>Triticodae</taxon>
        <taxon>Triticeae</taxon>
        <taxon>Triticinae</taxon>
        <taxon>Aegilops</taxon>
    </lineage>
</organism>
<reference evidence="1" key="5">
    <citation type="journal article" date="2021" name="G3 (Bethesda)">
        <title>Aegilops tauschii genome assembly Aet v5.0 features greater sequence contiguity and improved annotation.</title>
        <authorList>
            <person name="Wang L."/>
            <person name="Zhu T."/>
            <person name="Rodriguez J.C."/>
            <person name="Deal K.R."/>
            <person name="Dubcovsky J."/>
            <person name="McGuire P.E."/>
            <person name="Lux T."/>
            <person name="Spannagl M."/>
            <person name="Mayer K.F.X."/>
            <person name="Baldrich P."/>
            <person name="Meyers B.C."/>
            <person name="Huo N."/>
            <person name="Gu Y.Q."/>
            <person name="Zhou H."/>
            <person name="Devos K.M."/>
            <person name="Bennetzen J.L."/>
            <person name="Unver T."/>
            <person name="Budak H."/>
            <person name="Gulick P.J."/>
            <person name="Galiba G."/>
            <person name="Kalapos B."/>
            <person name="Nelson D.R."/>
            <person name="Li P."/>
            <person name="You F.M."/>
            <person name="Luo M.C."/>
            <person name="Dvorak J."/>
        </authorList>
    </citation>
    <scope>NUCLEOTIDE SEQUENCE [LARGE SCALE GENOMIC DNA]</scope>
    <source>
        <strain evidence="1">cv. AL8/78</strain>
    </source>
</reference>
<reference evidence="2" key="1">
    <citation type="journal article" date="2014" name="Science">
        <title>Ancient hybridizations among the ancestral genomes of bread wheat.</title>
        <authorList>
            <consortium name="International Wheat Genome Sequencing Consortium,"/>
            <person name="Marcussen T."/>
            <person name="Sandve S.R."/>
            <person name="Heier L."/>
            <person name="Spannagl M."/>
            <person name="Pfeifer M."/>
            <person name="Jakobsen K.S."/>
            <person name="Wulff B.B."/>
            <person name="Steuernagel B."/>
            <person name="Mayer K.F."/>
            <person name="Olsen O.A."/>
        </authorList>
    </citation>
    <scope>NUCLEOTIDE SEQUENCE [LARGE SCALE GENOMIC DNA]</scope>
    <source>
        <strain evidence="2">cv. AL8/78</strain>
    </source>
</reference>
<keyword evidence="2" id="KW-1185">Reference proteome</keyword>
<evidence type="ECO:0000313" key="2">
    <source>
        <dbReference type="Proteomes" id="UP000015105"/>
    </source>
</evidence>
<dbReference type="AlphaFoldDB" id="A0A453JM23"/>
<protein>
    <submittedName>
        <fullName evidence="1">Uncharacterized protein</fullName>
    </submittedName>
</protein>
<reference evidence="1" key="3">
    <citation type="journal article" date="2017" name="Nature">
        <title>Genome sequence of the progenitor of the wheat D genome Aegilops tauschii.</title>
        <authorList>
            <person name="Luo M.C."/>
            <person name="Gu Y.Q."/>
            <person name="Puiu D."/>
            <person name="Wang H."/>
            <person name="Twardziok S.O."/>
            <person name="Deal K.R."/>
            <person name="Huo N."/>
            <person name="Zhu T."/>
            <person name="Wang L."/>
            <person name="Wang Y."/>
            <person name="McGuire P.E."/>
            <person name="Liu S."/>
            <person name="Long H."/>
            <person name="Ramasamy R.K."/>
            <person name="Rodriguez J.C."/>
            <person name="Van S.L."/>
            <person name="Yuan L."/>
            <person name="Wang Z."/>
            <person name="Xia Z."/>
            <person name="Xiao L."/>
            <person name="Anderson O.D."/>
            <person name="Ouyang S."/>
            <person name="Liang Y."/>
            <person name="Zimin A.V."/>
            <person name="Pertea G."/>
            <person name="Qi P."/>
            <person name="Bennetzen J.L."/>
            <person name="Dai X."/>
            <person name="Dawson M.W."/>
            <person name="Muller H.G."/>
            <person name="Kugler K."/>
            <person name="Rivarola-Duarte L."/>
            <person name="Spannagl M."/>
            <person name="Mayer K.F.X."/>
            <person name="Lu F.H."/>
            <person name="Bevan M.W."/>
            <person name="Leroy P."/>
            <person name="Li P."/>
            <person name="You F.M."/>
            <person name="Sun Q."/>
            <person name="Liu Z."/>
            <person name="Lyons E."/>
            <person name="Wicker T."/>
            <person name="Salzberg S.L."/>
            <person name="Devos K.M."/>
            <person name="Dvorak J."/>
        </authorList>
    </citation>
    <scope>NUCLEOTIDE SEQUENCE [LARGE SCALE GENOMIC DNA]</scope>
    <source>
        <strain evidence="1">cv. AL8/78</strain>
    </source>
</reference>
<proteinExistence type="predicted"/>
<name>A0A453JM23_AEGTS</name>
<dbReference type="EnsemblPlants" id="AET5Gv20116100.1">
    <property type="protein sequence ID" value="AET5Gv20116100.1"/>
    <property type="gene ID" value="AET5Gv20116100"/>
</dbReference>
<evidence type="ECO:0000313" key="1">
    <source>
        <dbReference type="EnsemblPlants" id="AET5Gv20116100.1"/>
    </source>
</evidence>